<dbReference type="EMBL" id="GBXM01101317">
    <property type="protein sequence ID" value="JAH07260.1"/>
    <property type="molecule type" value="Transcribed_RNA"/>
</dbReference>
<evidence type="ECO:0000313" key="1">
    <source>
        <dbReference type="EMBL" id="JAH07260.1"/>
    </source>
</evidence>
<reference evidence="1" key="2">
    <citation type="journal article" date="2015" name="Fish Shellfish Immunol.">
        <title>Early steps in the European eel (Anguilla anguilla)-Vibrio vulnificus interaction in the gills: Role of the RtxA13 toxin.</title>
        <authorList>
            <person name="Callol A."/>
            <person name="Pajuelo D."/>
            <person name="Ebbesson L."/>
            <person name="Teles M."/>
            <person name="MacKenzie S."/>
            <person name="Amaro C."/>
        </authorList>
    </citation>
    <scope>NUCLEOTIDE SEQUENCE</scope>
</reference>
<sequence>MHLYDFFTFILLFFKSSGNTASRSKFLDVSAEAEHLQLQAVRKACILCLSTSDPPRL</sequence>
<reference evidence="1" key="1">
    <citation type="submission" date="2014-11" db="EMBL/GenBank/DDBJ databases">
        <authorList>
            <person name="Amaro Gonzalez C."/>
        </authorList>
    </citation>
    <scope>NUCLEOTIDE SEQUENCE</scope>
</reference>
<proteinExistence type="predicted"/>
<name>A0A0E9PT67_ANGAN</name>
<dbReference type="AlphaFoldDB" id="A0A0E9PT67"/>
<protein>
    <submittedName>
        <fullName evidence="1">Uncharacterized protein</fullName>
    </submittedName>
</protein>
<organism evidence="1">
    <name type="scientific">Anguilla anguilla</name>
    <name type="common">European freshwater eel</name>
    <name type="synonym">Muraena anguilla</name>
    <dbReference type="NCBI Taxonomy" id="7936"/>
    <lineage>
        <taxon>Eukaryota</taxon>
        <taxon>Metazoa</taxon>
        <taxon>Chordata</taxon>
        <taxon>Craniata</taxon>
        <taxon>Vertebrata</taxon>
        <taxon>Euteleostomi</taxon>
        <taxon>Actinopterygii</taxon>
        <taxon>Neopterygii</taxon>
        <taxon>Teleostei</taxon>
        <taxon>Anguilliformes</taxon>
        <taxon>Anguillidae</taxon>
        <taxon>Anguilla</taxon>
    </lineage>
</organism>
<accession>A0A0E9PT67</accession>